<gene>
    <name evidence="1" type="ORF">NKI36_13505</name>
</gene>
<accession>A0ABV1YZB8</accession>
<keyword evidence="2" id="KW-1185">Reference proteome</keyword>
<dbReference type="SMART" id="SM00855">
    <property type="entry name" value="PGAM"/>
    <property type="match status" value="1"/>
</dbReference>
<dbReference type="Gene3D" id="3.40.50.1240">
    <property type="entry name" value="Phosphoglycerate mutase-like"/>
    <property type="match status" value="1"/>
</dbReference>
<dbReference type="CDD" id="cd07067">
    <property type="entry name" value="HP_PGM_like"/>
    <property type="match status" value="1"/>
</dbReference>
<organism evidence="1 2">
    <name type="scientific">Mesorhizobium caraganae</name>
    <dbReference type="NCBI Taxonomy" id="483206"/>
    <lineage>
        <taxon>Bacteria</taxon>
        <taxon>Pseudomonadati</taxon>
        <taxon>Pseudomonadota</taxon>
        <taxon>Alphaproteobacteria</taxon>
        <taxon>Hyphomicrobiales</taxon>
        <taxon>Phyllobacteriaceae</taxon>
        <taxon>Mesorhizobium</taxon>
    </lineage>
</organism>
<dbReference type="Proteomes" id="UP001433071">
    <property type="component" value="Unassembled WGS sequence"/>
</dbReference>
<evidence type="ECO:0000313" key="2">
    <source>
        <dbReference type="Proteomes" id="UP001433071"/>
    </source>
</evidence>
<dbReference type="PANTHER" id="PTHR47623">
    <property type="entry name" value="OS09G0287300 PROTEIN"/>
    <property type="match status" value="1"/>
</dbReference>
<sequence>MKQLLLLRHAKSSWDDPALADFDRPLAPRGLKAASLMGRELARRDWLPDLALVSPALRTRETWRLVSAELPARVPVEFAEGLFDATAGDILAEVQQAIASAGCLLVLGHNPGLEDFARRLAGPRSDSGTLRKLEEKFPTGALARFVVDDNWADLAFGTVRLTHCVRPKDLD</sequence>
<protein>
    <submittedName>
        <fullName evidence="1">Histidine phosphatase family protein</fullName>
    </submittedName>
</protein>
<comment type="caution">
    <text evidence="1">The sequence shown here is derived from an EMBL/GenBank/DDBJ whole genome shotgun (WGS) entry which is preliminary data.</text>
</comment>
<dbReference type="InterPro" id="IPR029033">
    <property type="entry name" value="His_PPase_superfam"/>
</dbReference>
<reference evidence="1 2" key="1">
    <citation type="journal article" date="2024" name="Proc. Natl. Acad. Sci. U.S.A.">
        <title>The evolutionary genomics of adaptation to stress in wild rhizobium bacteria.</title>
        <authorList>
            <person name="Kehlet-Delgado H."/>
            <person name="Montoya A.P."/>
            <person name="Jensen K.T."/>
            <person name="Wendlandt C.E."/>
            <person name="Dexheimer C."/>
            <person name="Roberts M."/>
            <person name="Torres Martinez L."/>
            <person name="Friesen M.L."/>
            <person name="Griffitts J.S."/>
            <person name="Porter S.S."/>
        </authorList>
    </citation>
    <scope>NUCLEOTIDE SEQUENCE [LARGE SCALE GENOMIC DNA]</scope>
    <source>
        <strain evidence="1 2">M0641</strain>
    </source>
</reference>
<dbReference type="RefSeq" id="WP_352558043.1">
    <property type="nucleotide sequence ID" value="NZ_JAMYQB010000009.1"/>
</dbReference>
<dbReference type="PANTHER" id="PTHR47623:SF1">
    <property type="entry name" value="OS09G0287300 PROTEIN"/>
    <property type="match status" value="1"/>
</dbReference>
<dbReference type="SUPFAM" id="SSF53254">
    <property type="entry name" value="Phosphoglycerate mutase-like"/>
    <property type="match status" value="1"/>
</dbReference>
<name>A0ABV1YZB8_9HYPH</name>
<dbReference type="EMBL" id="JAMYQB010000009">
    <property type="protein sequence ID" value="MER9405067.1"/>
    <property type="molecule type" value="Genomic_DNA"/>
</dbReference>
<dbReference type="InterPro" id="IPR013078">
    <property type="entry name" value="His_Pase_superF_clade-1"/>
</dbReference>
<evidence type="ECO:0000313" key="1">
    <source>
        <dbReference type="EMBL" id="MER9405067.1"/>
    </source>
</evidence>
<dbReference type="Pfam" id="PF00300">
    <property type="entry name" value="His_Phos_1"/>
    <property type="match status" value="1"/>
</dbReference>
<proteinExistence type="predicted"/>